<evidence type="ECO:0000256" key="8">
    <source>
        <dbReference type="PIRSR" id="PIRSR630616-3"/>
    </source>
</evidence>
<reference evidence="12" key="1">
    <citation type="submission" date="2021-01" db="EMBL/GenBank/DDBJ databases">
        <authorList>
            <consortium name="Genoscope - CEA"/>
            <person name="William W."/>
        </authorList>
    </citation>
    <scope>NUCLEOTIDE SEQUENCE</scope>
</reference>
<evidence type="ECO:0000313" key="12">
    <source>
        <dbReference type="EMBL" id="CAD8111923.1"/>
    </source>
</evidence>
<feature type="binding site" evidence="7">
    <location>
        <begin position="173"/>
        <end position="174"/>
    </location>
    <ligand>
        <name>ATP</name>
        <dbReference type="ChEBI" id="CHEBI:30616"/>
    </ligand>
</feature>
<accession>A0A8S1Q9B2</accession>
<dbReference type="SMART" id="SM00220">
    <property type="entry name" value="S_TKc"/>
    <property type="match status" value="1"/>
</dbReference>
<sequence length="304" mass="36075">MLHKSRSRLPPQLLITPKYDENLVICKTQEDVTKEHRRNTSYQQRPKQQKYNFQLCHQIGKGQFSKVMLVKNAGIFYALKMIDKKLIQKYNIGQQVQREIDIQSSIQHQNIVKVFGNFQDNDYIYLITEYCEKGNLYQKQFSKEEIKKIIKQILIGIQFLHSMGIMHRDVKPENIYLTQNDIIKIGDFGFSNYRGRRKTFCGTPEYMPPEIVLSQGNKNYYYNGYDERVDIWAIGILLFELCNNTVPFRDSDRNKQQDRICREAVQFKDDQDLNLNDFIQKCLKKDPNLRASIQELLIHPYLQI</sequence>
<protein>
    <recommendedName>
        <fullName evidence="11">Protein kinase domain-containing protein</fullName>
    </recommendedName>
</protein>
<evidence type="ECO:0000256" key="1">
    <source>
        <dbReference type="ARBA" id="ARBA00022527"/>
    </source>
</evidence>
<organism evidence="12 13">
    <name type="scientific">Paramecium sonneborni</name>
    <dbReference type="NCBI Taxonomy" id="65129"/>
    <lineage>
        <taxon>Eukaryota</taxon>
        <taxon>Sar</taxon>
        <taxon>Alveolata</taxon>
        <taxon>Ciliophora</taxon>
        <taxon>Intramacronucleata</taxon>
        <taxon>Oligohymenophorea</taxon>
        <taxon>Peniculida</taxon>
        <taxon>Parameciidae</taxon>
        <taxon>Paramecium</taxon>
    </lineage>
</organism>
<evidence type="ECO:0000259" key="11">
    <source>
        <dbReference type="PROSITE" id="PS50011"/>
    </source>
</evidence>
<dbReference type="PROSITE" id="PS00107">
    <property type="entry name" value="PROTEIN_KINASE_ATP"/>
    <property type="match status" value="1"/>
</dbReference>
<dbReference type="InterPro" id="IPR030616">
    <property type="entry name" value="Aur-like"/>
</dbReference>
<feature type="active site" description="Proton acceptor" evidence="6">
    <location>
        <position position="169"/>
    </location>
</feature>
<dbReference type="OrthoDB" id="408964at2759"/>
<dbReference type="InterPro" id="IPR000719">
    <property type="entry name" value="Prot_kinase_dom"/>
</dbReference>
<keyword evidence="13" id="KW-1185">Reference proteome</keyword>
<dbReference type="Proteomes" id="UP000692954">
    <property type="component" value="Unassembled WGS sequence"/>
</dbReference>
<dbReference type="EMBL" id="CAJJDN010000099">
    <property type="protein sequence ID" value="CAD8111923.1"/>
    <property type="molecule type" value="Genomic_DNA"/>
</dbReference>
<evidence type="ECO:0000256" key="7">
    <source>
        <dbReference type="PIRSR" id="PIRSR630616-2"/>
    </source>
</evidence>
<keyword evidence="2" id="KW-0808">Transferase</keyword>
<evidence type="ECO:0000256" key="4">
    <source>
        <dbReference type="ARBA" id="ARBA00022777"/>
    </source>
</evidence>
<dbReference type="PANTHER" id="PTHR24350">
    <property type="entry name" value="SERINE/THREONINE-PROTEIN KINASE IAL-RELATED"/>
    <property type="match status" value="1"/>
</dbReference>
<evidence type="ECO:0000256" key="5">
    <source>
        <dbReference type="ARBA" id="ARBA00022840"/>
    </source>
</evidence>
<proteinExistence type="inferred from homology"/>
<feature type="domain" description="Protein kinase" evidence="11">
    <location>
        <begin position="53"/>
        <end position="302"/>
    </location>
</feature>
<dbReference type="AlphaFoldDB" id="A0A8S1Q9B2"/>
<keyword evidence="5 7" id="KW-0067">ATP-binding</keyword>
<dbReference type="PROSITE" id="PS50011">
    <property type="entry name" value="PROTEIN_KINASE_DOM"/>
    <property type="match status" value="1"/>
</dbReference>
<comment type="similarity">
    <text evidence="10">Belongs to the protein kinase superfamily.</text>
</comment>
<dbReference type="GO" id="GO:0004674">
    <property type="term" value="F:protein serine/threonine kinase activity"/>
    <property type="evidence" value="ECO:0007669"/>
    <property type="project" value="UniProtKB-KW"/>
</dbReference>
<feature type="binding site" evidence="7">
    <location>
        <position position="187"/>
    </location>
    <ligand>
        <name>ATP</name>
        <dbReference type="ChEBI" id="CHEBI:30616"/>
    </ligand>
</feature>
<dbReference type="PIRSF" id="PIRSF000654">
    <property type="entry name" value="Integrin-linked_kinase"/>
    <property type="match status" value="1"/>
</dbReference>
<evidence type="ECO:0000256" key="2">
    <source>
        <dbReference type="ARBA" id="ARBA00022679"/>
    </source>
</evidence>
<keyword evidence="1 10" id="KW-0723">Serine/threonine-protein kinase</keyword>
<dbReference type="FunFam" id="3.30.200.20:FF:001381">
    <property type="entry name" value="Uncharacterized protein"/>
    <property type="match status" value="1"/>
</dbReference>
<dbReference type="GO" id="GO:0005524">
    <property type="term" value="F:ATP binding"/>
    <property type="evidence" value="ECO:0007669"/>
    <property type="project" value="UniProtKB-UniRule"/>
</dbReference>
<evidence type="ECO:0000256" key="10">
    <source>
        <dbReference type="RuleBase" id="RU000304"/>
    </source>
</evidence>
<dbReference type="FunFam" id="1.10.510.10:FF:002468">
    <property type="entry name" value="STE family protein kinase"/>
    <property type="match status" value="1"/>
</dbReference>
<feature type="cross-link" description="Glycyl lysine isopeptide (Lys-Gly) (interchain with G-Cter in SUMO2)" evidence="8">
    <location>
        <position position="171"/>
    </location>
</feature>
<evidence type="ECO:0000256" key="9">
    <source>
        <dbReference type="PROSITE-ProRule" id="PRU10141"/>
    </source>
</evidence>
<comment type="caution">
    <text evidence="12">The sequence shown here is derived from an EMBL/GenBank/DDBJ whole genome shotgun (WGS) entry which is preliminary data.</text>
</comment>
<evidence type="ECO:0000313" key="13">
    <source>
        <dbReference type="Proteomes" id="UP000692954"/>
    </source>
</evidence>
<evidence type="ECO:0000256" key="6">
    <source>
        <dbReference type="PIRSR" id="PIRSR630616-1"/>
    </source>
</evidence>
<evidence type="ECO:0000256" key="3">
    <source>
        <dbReference type="ARBA" id="ARBA00022741"/>
    </source>
</evidence>
<feature type="binding site" evidence="7 9">
    <location>
        <position position="80"/>
    </location>
    <ligand>
        <name>ATP</name>
        <dbReference type="ChEBI" id="CHEBI:30616"/>
    </ligand>
</feature>
<keyword evidence="4" id="KW-0418">Kinase</keyword>
<keyword evidence="3 7" id="KW-0547">Nucleotide-binding</keyword>
<dbReference type="InterPro" id="IPR008271">
    <property type="entry name" value="Ser/Thr_kinase_AS"/>
</dbReference>
<dbReference type="Pfam" id="PF00069">
    <property type="entry name" value="Pkinase"/>
    <property type="match status" value="1"/>
</dbReference>
<name>A0A8S1Q9B2_9CILI</name>
<dbReference type="InterPro" id="IPR017441">
    <property type="entry name" value="Protein_kinase_ATP_BS"/>
</dbReference>
<dbReference type="PROSITE" id="PS00108">
    <property type="entry name" value="PROTEIN_KINASE_ST"/>
    <property type="match status" value="1"/>
</dbReference>
<gene>
    <name evidence="12" type="ORF">PSON_ATCC_30995.1.T0990125</name>
</gene>